<feature type="compositionally biased region" description="Polar residues" evidence="1">
    <location>
        <begin position="57"/>
        <end position="66"/>
    </location>
</feature>
<dbReference type="CTD" id="9818970"/>
<sequence length="280" mass="30560">MAPPNSKNNQKDVASDASSLNSIGSTPSYDGSSDSSAFSTASSFTPTPSSRSRLDSFLSTASSSGKSPRRMSRHRYSSGSRSNSSCRSGTSSNSKSSRKSILKKSRNTSSGRKLSVSKKRSKSPNKNMLPVGEFAKIKNPAILRQVRGFISDYSTDPEFEAFSLNVDGIPFVALSLMNSDSTLLGRFKNVQPPTPMKKHTPGLNSPRKRLQPYSSRSSSAHSKCVRFTDEGSSPKKAKKSLSGENQESFRELVETVSDAMIENGRQYNDLWKDRTNSVEK</sequence>
<feature type="compositionally biased region" description="Basic residues" evidence="1">
    <location>
        <begin position="196"/>
        <end position="210"/>
    </location>
</feature>
<feature type="region of interest" description="Disordered" evidence="1">
    <location>
        <begin position="1"/>
        <end position="133"/>
    </location>
</feature>
<gene>
    <name evidence="2" type="ORF">GCK72_018420</name>
</gene>
<organism evidence="2 3">
    <name type="scientific">Caenorhabditis remanei</name>
    <name type="common">Caenorhabditis vulgaris</name>
    <dbReference type="NCBI Taxonomy" id="31234"/>
    <lineage>
        <taxon>Eukaryota</taxon>
        <taxon>Metazoa</taxon>
        <taxon>Ecdysozoa</taxon>
        <taxon>Nematoda</taxon>
        <taxon>Chromadorea</taxon>
        <taxon>Rhabditida</taxon>
        <taxon>Rhabditina</taxon>
        <taxon>Rhabditomorpha</taxon>
        <taxon>Rhabditoidea</taxon>
        <taxon>Rhabditidae</taxon>
        <taxon>Peloderinae</taxon>
        <taxon>Caenorhabditis</taxon>
    </lineage>
</organism>
<dbReference type="Proteomes" id="UP000483820">
    <property type="component" value="Chromosome V"/>
</dbReference>
<proteinExistence type="predicted"/>
<reference evidence="2 3" key="1">
    <citation type="submission" date="2019-12" db="EMBL/GenBank/DDBJ databases">
        <title>Chromosome-level assembly of the Caenorhabditis remanei genome.</title>
        <authorList>
            <person name="Teterina A.A."/>
            <person name="Willis J.H."/>
            <person name="Phillips P.C."/>
        </authorList>
    </citation>
    <scope>NUCLEOTIDE SEQUENCE [LARGE SCALE GENOMIC DNA]</scope>
    <source>
        <strain evidence="2 3">PX506</strain>
        <tissue evidence="2">Whole organism</tissue>
    </source>
</reference>
<feature type="region of interest" description="Disordered" evidence="1">
    <location>
        <begin position="190"/>
        <end position="249"/>
    </location>
</feature>
<evidence type="ECO:0000256" key="1">
    <source>
        <dbReference type="SAM" id="MobiDB-lite"/>
    </source>
</evidence>
<feature type="compositionally biased region" description="Low complexity" evidence="1">
    <location>
        <begin position="77"/>
        <end position="95"/>
    </location>
</feature>
<dbReference type="EMBL" id="WUAV01000005">
    <property type="protein sequence ID" value="KAF1751866.1"/>
    <property type="molecule type" value="Genomic_DNA"/>
</dbReference>
<dbReference type="KEGG" id="crq:GCK72_018420"/>
<feature type="compositionally biased region" description="Polar residues" evidence="1">
    <location>
        <begin position="212"/>
        <end position="221"/>
    </location>
</feature>
<accession>A0A6A5GAN9</accession>
<evidence type="ECO:0000313" key="3">
    <source>
        <dbReference type="Proteomes" id="UP000483820"/>
    </source>
</evidence>
<evidence type="ECO:0000313" key="2">
    <source>
        <dbReference type="EMBL" id="KAF1751866.1"/>
    </source>
</evidence>
<feature type="compositionally biased region" description="Basic residues" evidence="1">
    <location>
        <begin position="96"/>
        <end position="106"/>
    </location>
</feature>
<dbReference type="GeneID" id="9818970"/>
<dbReference type="RefSeq" id="XP_003114360.2">
    <property type="nucleotide sequence ID" value="XM_003114312.2"/>
</dbReference>
<dbReference type="AlphaFoldDB" id="A0A6A5GAN9"/>
<feature type="compositionally biased region" description="Basic residues" evidence="1">
    <location>
        <begin position="67"/>
        <end position="76"/>
    </location>
</feature>
<feature type="compositionally biased region" description="Low complexity" evidence="1">
    <location>
        <begin position="24"/>
        <end position="51"/>
    </location>
</feature>
<comment type="caution">
    <text evidence="2">The sequence shown here is derived from an EMBL/GenBank/DDBJ whole genome shotgun (WGS) entry which is preliminary data.</text>
</comment>
<name>A0A6A5GAN9_CAERE</name>
<protein>
    <submittedName>
        <fullName evidence="2">Uncharacterized protein</fullName>
    </submittedName>
</protein>